<dbReference type="AlphaFoldDB" id="A0A7W7SA37"/>
<accession>A0A7W7SA37</accession>
<dbReference type="Proteomes" id="UP000573327">
    <property type="component" value="Unassembled WGS sequence"/>
</dbReference>
<gene>
    <name evidence="2" type="ORF">F4556_002188</name>
</gene>
<evidence type="ECO:0000313" key="3">
    <source>
        <dbReference type="Proteomes" id="UP000573327"/>
    </source>
</evidence>
<sequence>MLRPWIGWLTAWSFDRLRLWAEREITPERSRRSAWAEVAVRAGAVVLAVAGPLGAALTALPAVLVPPRAGTPAARRCVRKPPDRTSARAPQALAHLTAPTAAPTPAP</sequence>
<name>A0A7W7SA37_9ACTN</name>
<evidence type="ECO:0000256" key="1">
    <source>
        <dbReference type="SAM" id="MobiDB-lite"/>
    </source>
</evidence>
<proteinExistence type="predicted"/>
<feature type="compositionally biased region" description="Low complexity" evidence="1">
    <location>
        <begin position="89"/>
        <end position="101"/>
    </location>
</feature>
<feature type="region of interest" description="Disordered" evidence="1">
    <location>
        <begin position="69"/>
        <end position="107"/>
    </location>
</feature>
<comment type="caution">
    <text evidence="2">The sequence shown here is derived from an EMBL/GenBank/DDBJ whole genome shotgun (WGS) entry which is preliminary data.</text>
</comment>
<organism evidence="2 3">
    <name type="scientific">Kitasatospora gansuensis</name>
    <dbReference type="NCBI Taxonomy" id="258050"/>
    <lineage>
        <taxon>Bacteria</taxon>
        <taxon>Bacillati</taxon>
        <taxon>Actinomycetota</taxon>
        <taxon>Actinomycetes</taxon>
        <taxon>Kitasatosporales</taxon>
        <taxon>Streptomycetaceae</taxon>
        <taxon>Kitasatospora</taxon>
    </lineage>
</organism>
<dbReference type="EMBL" id="JACHJR010000001">
    <property type="protein sequence ID" value="MBB4946653.1"/>
    <property type="molecule type" value="Genomic_DNA"/>
</dbReference>
<keyword evidence="3" id="KW-1185">Reference proteome</keyword>
<dbReference type="RefSeq" id="WP_184913817.1">
    <property type="nucleotide sequence ID" value="NZ_JACHJR010000001.1"/>
</dbReference>
<reference evidence="2 3" key="1">
    <citation type="submission" date="2020-08" db="EMBL/GenBank/DDBJ databases">
        <title>Sequencing the genomes of 1000 actinobacteria strains.</title>
        <authorList>
            <person name="Klenk H.-P."/>
        </authorList>
    </citation>
    <scope>NUCLEOTIDE SEQUENCE [LARGE SCALE GENOMIC DNA]</scope>
    <source>
        <strain evidence="2 3">DSM 44786</strain>
    </source>
</reference>
<protein>
    <submittedName>
        <fullName evidence="2">Uncharacterized protein</fullName>
    </submittedName>
</protein>
<evidence type="ECO:0000313" key="2">
    <source>
        <dbReference type="EMBL" id="MBB4946653.1"/>
    </source>
</evidence>